<dbReference type="InterPro" id="IPR032675">
    <property type="entry name" value="LRR_dom_sf"/>
</dbReference>
<organism evidence="1 2">
    <name type="scientific">Stachybotrys elegans</name>
    <dbReference type="NCBI Taxonomy" id="80388"/>
    <lineage>
        <taxon>Eukaryota</taxon>
        <taxon>Fungi</taxon>
        <taxon>Dikarya</taxon>
        <taxon>Ascomycota</taxon>
        <taxon>Pezizomycotina</taxon>
        <taxon>Sordariomycetes</taxon>
        <taxon>Hypocreomycetidae</taxon>
        <taxon>Hypocreales</taxon>
        <taxon>Stachybotryaceae</taxon>
        <taxon>Stachybotrys</taxon>
    </lineage>
</organism>
<evidence type="ECO:0000313" key="1">
    <source>
        <dbReference type="EMBL" id="KAH7312689.1"/>
    </source>
</evidence>
<dbReference type="Proteomes" id="UP000813444">
    <property type="component" value="Unassembled WGS sequence"/>
</dbReference>
<evidence type="ECO:0000313" key="2">
    <source>
        <dbReference type="Proteomes" id="UP000813444"/>
    </source>
</evidence>
<dbReference type="Gene3D" id="3.80.10.10">
    <property type="entry name" value="Ribonuclease Inhibitor"/>
    <property type="match status" value="1"/>
</dbReference>
<accession>A0A8K0SMZ5</accession>
<reference evidence="1" key="1">
    <citation type="journal article" date="2021" name="Nat. Commun.">
        <title>Genetic determinants of endophytism in the Arabidopsis root mycobiome.</title>
        <authorList>
            <person name="Mesny F."/>
            <person name="Miyauchi S."/>
            <person name="Thiergart T."/>
            <person name="Pickel B."/>
            <person name="Atanasova L."/>
            <person name="Karlsson M."/>
            <person name="Huettel B."/>
            <person name="Barry K.W."/>
            <person name="Haridas S."/>
            <person name="Chen C."/>
            <person name="Bauer D."/>
            <person name="Andreopoulos W."/>
            <person name="Pangilinan J."/>
            <person name="LaButti K."/>
            <person name="Riley R."/>
            <person name="Lipzen A."/>
            <person name="Clum A."/>
            <person name="Drula E."/>
            <person name="Henrissat B."/>
            <person name="Kohler A."/>
            <person name="Grigoriev I.V."/>
            <person name="Martin F.M."/>
            <person name="Hacquard S."/>
        </authorList>
    </citation>
    <scope>NUCLEOTIDE SEQUENCE</scope>
    <source>
        <strain evidence="1">MPI-CAGE-CH-0235</strain>
    </source>
</reference>
<comment type="caution">
    <text evidence="1">The sequence shown here is derived from an EMBL/GenBank/DDBJ whole genome shotgun (WGS) entry which is preliminary data.</text>
</comment>
<dbReference type="SUPFAM" id="SSF52047">
    <property type="entry name" value="RNI-like"/>
    <property type="match status" value="1"/>
</dbReference>
<dbReference type="AlphaFoldDB" id="A0A8K0SMZ5"/>
<protein>
    <recommendedName>
        <fullName evidence="3">F-box domain-containing protein</fullName>
    </recommendedName>
</protein>
<proteinExistence type="predicted"/>
<sequence length="449" mass="50758">MPSFLELPLESIVEALCLRCCPLHRPYDINTCPQCYTNPSNGPECSTALANLCLTSRTLNAIATPHLYHYPMCSRWWLLLRTFIQNRDLARHVRHLRNDTWTLFSDIRPSVVRNEFAEVLAYRRQKAQDYVGILDDFDTQTFLQVELQVDENFEANIPIDLMMSLCTNVETIDATVYWGYIFASLMQPMPRLRELNISHGDSEYGIYMEGVAPLAALMPRLDSMLCHAVTSCGNFSHPLNLTTLVLQHSSISSPSLINILEACPHLEIFEYDAGGMLVGYEQFSPNQAQVGLTLHSKRLRVLSLDLDLDNTGAGITCDYDWVMDSLVELDKLQHLSVDTRCVVIHPDPYHNRQARTATGAIVPFSRHTFRDPEPTMLMELLPPSIRTIHIKQGPKGPPMQKLRTALSRLAVVRKDLFPNLQHVEAHGMNPAAVEELTRSFALKGVTFKG</sequence>
<dbReference type="EMBL" id="JAGPNK010000010">
    <property type="protein sequence ID" value="KAH7312689.1"/>
    <property type="molecule type" value="Genomic_DNA"/>
</dbReference>
<gene>
    <name evidence="1" type="ORF">B0I35DRAFT_437529</name>
</gene>
<name>A0A8K0SMZ5_9HYPO</name>
<dbReference type="OrthoDB" id="4757858at2759"/>
<evidence type="ECO:0008006" key="3">
    <source>
        <dbReference type="Google" id="ProtNLM"/>
    </source>
</evidence>
<keyword evidence="2" id="KW-1185">Reference proteome</keyword>